<proteinExistence type="predicted"/>
<sequence>MDAAMLAPEFPPGIDWLNTTEPLRMAQLRGRVTALAFVNAGSAWCNQTLVDLGHLRNRHPDRLNVVAVNVPRFDHERDARRIGKRFARNRPDFPVGHDADWTLWQHHGIEAWPTVVLIDAAGRIRERFVGDGQLRGIDAAVSRLQAEVAPRSLNAERVEMRRGGEPILPLSFPIGLALSGNYLYVADSGHHRVLECDLSGRVLRQFGSGGAGFIDGPMELAAFNRPHGLAIERDTLYVADTGNHAVRRVKLRSGDIDTLVGAGRPGTPAQGPVDDPRIVAFDQPCAVSLAAGGLYIATAGDNRVWRFDLLGAPALSLLAGSGSVAVIDGVREAAAFAEPSSLASIQQVVYVCDAAGSAIRSANARTGAVTTLVGEDAWSHGNADGARAAARLQHPQAIALDPDSPVLWIADSGNDSLRSLRLGGGELTTVELPQRLHAPGGMAVADGVVWIADTDAHAVLRYDTRDGSLKHVPIGE</sequence>
<dbReference type="Pfam" id="PF01436">
    <property type="entry name" value="NHL"/>
    <property type="match status" value="2"/>
</dbReference>
<dbReference type="InterPro" id="IPR011042">
    <property type="entry name" value="6-blade_b-propeller_TolB-like"/>
</dbReference>
<evidence type="ECO:0000313" key="4">
    <source>
        <dbReference type="Proteomes" id="UP000316584"/>
    </source>
</evidence>
<keyword evidence="4" id="KW-1185">Reference proteome</keyword>
<keyword evidence="1" id="KW-0677">Repeat</keyword>
<dbReference type="GO" id="GO:0016491">
    <property type="term" value="F:oxidoreductase activity"/>
    <property type="evidence" value="ECO:0007669"/>
    <property type="project" value="InterPro"/>
</dbReference>
<dbReference type="Pfam" id="PF08534">
    <property type="entry name" value="Redoxin"/>
    <property type="match status" value="1"/>
</dbReference>
<dbReference type="SUPFAM" id="SSF52833">
    <property type="entry name" value="Thioredoxin-like"/>
    <property type="match status" value="1"/>
</dbReference>
<accession>A0A518N1T0</accession>
<feature type="domain" description="Redoxin" evidence="2">
    <location>
        <begin position="21"/>
        <end position="133"/>
    </location>
</feature>
<dbReference type="AlphaFoldDB" id="A0A518N1T0"/>
<dbReference type="PANTHER" id="PTHR46388">
    <property type="entry name" value="NHL REPEAT-CONTAINING PROTEIN 2"/>
    <property type="match status" value="1"/>
</dbReference>
<dbReference type="OrthoDB" id="9811352at2"/>
<dbReference type="Gene3D" id="3.40.30.10">
    <property type="entry name" value="Glutaredoxin"/>
    <property type="match status" value="1"/>
</dbReference>
<dbReference type="Gene3D" id="2.120.10.30">
    <property type="entry name" value="TolB, C-terminal domain"/>
    <property type="match status" value="2"/>
</dbReference>
<gene>
    <name evidence="3" type="ORF">FPZ22_02205</name>
</gene>
<dbReference type="Proteomes" id="UP000316584">
    <property type="component" value="Chromosome"/>
</dbReference>
<dbReference type="EMBL" id="CP042218">
    <property type="protein sequence ID" value="QDW65854.1"/>
    <property type="molecule type" value="Genomic_DNA"/>
</dbReference>
<dbReference type="PANTHER" id="PTHR46388:SF2">
    <property type="entry name" value="NHL REPEAT-CONTAINING PROTEIN 2"/>
    <property type="match status" value="1"/>
</dbReference>
<dbReference type="SUPFAM" id="SSF75011">
    <property type="entry name" value="3-carboxy-cis,cis-mucoante lactonizing enzyme"/>
    <property type="match status" value="1"/>
</dbReference>
<protein>
    <recommendedName>
        <fullName evidence="2">Redoxin domain-containing protein</fullName>
    </recommendedName>
</protein>
<dbReference type="InterPro" id="IPR036249">
    <property type="entry name" value="Thioredoxin-like_sf"/>
</dbReference>
<dbReference type="KEGG" id="lug:FPZ22_02205"/>
<evidence type="ECO:0000256" key="1">
    <source>
        <dbReference type="ARBA" id="ARBA00022737"/>
    </source>
</evidence>
<dbReference type="InterPro" id="IPR001258">
    <property type="entry name" value="NHL_repeat"/>
</dbReference>
<organism evidence="3 4">
    <name type="scientific">Luteimonas granuli</name>
    <dbReference type="NCBI Taxonomy" id="1176533"/>
    <lineage>
        <taxon>Bacteria</taxon>
        <taxon>Pseudomonadati</taxon>
        <taxon>Pseudomonadota</taxon>
        <taxon>Gammaproteobacteria</taxon>
        <taxon>Lysobacterales</taxon>
        <taxon>Lysobacteraceae</taxon>
        <taxon>Luteimonas</taxon>
    </lineage>
</organism>
<dbReference type="RefSeq" id="WP_144889859.1">
    <property type="nucleotide sequence ID" value="NZ_CP042218.1"/>
</dbReference>
<reference evidence="3 4" key="1">
    <citation type="submission" date="2019-07" db="EMBL/GenBank/DDBJ databases">
        <title>Full genome sequence of Luteimonas sp. Gr-4.</title>
        <authorList>
            <person name="Im W.-T."/>
        </authorList>
    </citation>
    <scope>NUCLEOTIDE SEQUENCE [LARGE SCALE GENOMIC DNA]</scope>
    <source>
        <strain evidence="3 4">Gr-4</strain>
    </source>
</reference>
<evidence type="ECO:0000259" key="2">
    <source>
        <dbReference type="Pfam" id="PF08534"/>
    </source>
</evidence>
<name>A0A518N1T0_9GAMM</name>
<evidence type="ECO:0000313" key="3">
    <source>
        <dbReference type="EMBL" id="QDW65854.1"/>
    </source>
</evidence>
<dbReference type="InterPro" id="IPR013740">
    <property type="entry name" value="Redoxin"/>
</dbReference>